<dbReference type="Proteomes" id="UP001057402">
    <property type="component" value="Chromosome 11"/>
</dbReference>
<keyword evidence="2" id="KW-1185">Reference proteome</keyword>
<proteinExistence type="predicted"/>
<dbReference type="EMBL" id="CM042890">
    <property type="protein sequence ID" value="KAI4311064.1"/>
    <property type="molecule type" value="Genomic_DNA"/>
</dbReference>
<comment type="caution">
    <text evidence="1">The sequence shown here is derived from an EMBL/GenBank/DDBJ whole genome shotgun (WGS) entry which is preliminary data.</text>
</comment>
<name>A0ACB9LIB4_9MYRT</name>
<reference evidence="2" key="1">
    <citation type="journal article" date="2023" name="Front. Plant Sci.">
        <title>Chromosomal-level genome assembly of Melastoma candidum provides insights into trichome evolution.</title>
        <authorList>
            <person name="Zhong Y."/>
            <person name="Wu W."/>
            <person name="Sun C."/>
            <person name="Zou P."/>
            <person name="Liu Y."/>
            <person name="Dai S."/>
            <person name="Zhou R."/>
        </authorList>
    </citation>
    <scope>NUCLEOTIDE SEQUENCE [LARGE SCALE GENOMIC DNA]</scope>
</reference>
<evidence type="ECO:0000313" key="1">
    <source>
        <dbReference type="EMBL" id="KAI4311064.1"/>
    </source>
</evidence>
<accession>A0ACB9LIB4</accession>
<gene>
    <name evidence="1" type="ORF">MLD38_036000</name>
</gene>
<evidence type="ECO:0000313" key="2">
    <source>
        <dbReference type="Proteomes" id="UP001057402"/>
    </source>
</evidence>
<organism evidence="1 2">
    <name type="scientific">Melastoma candidum</name>
    <dbReference type="NCBI Taxonomy" id="119954"/>
    <lineage>
        <taxon>Eukaryota</taxon>
        <taxon>Viridiplantae</taxon>
        <taxon>Streptophyta</taxon>
        <taxon>Embryophyta</taxon>
        <taxon>Tracheophyta</taxon>
        <taxon>Spermatophyta</taxon>
        <taxon>Magnoliopsida</taxon>
        <taxon>eudicotyledons</taxon>
        <taxon>Gunneridae</taxon>
        <taxon>Pentapetalae</taxon>
        <taxon>rosids</taxon>
        <taxon>malvids</taxon>
        <taxon>Myrtales</taxon>
        <taxon>Melastomataceae</taxon>
        <taxon>Melastomatoideae</taxon>
        <taxon>Melastomateae</taxon>
        <taxon>Melastoma</taxon>
    </lineage>
</organism>
<protein>
    <submittedName>
        <fullName evidence="1">Uncharacterized protein</fullName>
    </submittedName>
</protein>
<sequence length="360" mass="41708">MDCSRGFGYFPDEVILQILARLPIKFLYRAKSVCKRWYNLSSCEYFVKVYDEASVRRSMVLVEVSELSDSIPSFICVERSWGVSELSLNFLRDRIDVRSSCNGLLCCSSVPDKGVYYVCNPITREFKVLPRNRAGPINPFHPSDEATLVGLACDVGSRTYSVVLAGYRRMFGHRPDGSFVCFVFDSRSDKWRKFISMRDDRFGQIHKNQGVFVSGAVHWLTDSPSCILAIDLQYDVCRKVCLPEQLNEHGHRIYLLELDGRLSVVEILENWMNIWVLKCYEAEIWELLDRVSLRCIQGLAPGIFPISQSEDYMFFTTRKQVLLYNRKRRTWKEMYSVKNGSVLPLWYKAHAFRSSLFSCS</sequence>